<feature type="domain" description="Metallo-beta-lactamase" evidence="1">
    <location>
        <begin position="45"/>
        <end position="258"/>
    </location>
</feature>
<dbReference type="Proteomes" id="UP001501771">
    <property type="component" value="Unassembled WGS sequence"/>
</dbReference>
<dbReference type="InterPro" id="IPR001279">
    <property type="entry name" value="Metallo-B-lactamas"/>
</dbReference>
<dbReference type="Gene3D" id="1.10.10.10">
    <property type="entry name" value="Winged helix-like DNA-binding domain superfamily/Winged helix DNA-binding domain"/>
    <property type="match status" value="1"/>
</dbReference>
<dbReference type="SUPFAM" id="SSF56281">
    <property type="entry name" value="Metallo-hydrolase/oxidoreductase"/>
    <property type="match status" value="1"/>
</dbReference>
<evidence type="ECO:0000259" key="1">
    <source>
        <dbReference type="SMART" id="SM00849"/>
    </source>
</evidence>
<evidence type="ECO:0000313" key="3">
    <source>
        <dbReference type="Proteomes" id="UP001501771"/>
    </source>
</evidence>
<proteinExistence type="predicted"/>
<organism evidence="2 3">
    <name type="scientific">Nocardioides koreensis</name>
    <dbReference type="NCBI Taxonomy" id="433651"/>
    <lineage>
        <taxon>Bacteria</taxon>
        <taxon>Bacillati</taxon>
        <taxon>Actinomycetota</taxon>
        <taxon>Actinomycetes</taxon>
        <taxon>Propionibacteriales</taxon>
        <taxon>Nocardioidaceae</taxon>
        <taxon>Nocardioides</taxon>
    </lineage>
</organism>
<dbReference type="InterPro" id="IPR036866">
    <property type="entry name" value="RibonucZ/Hydroxyglut_hydro"/>
</dbReference>
<sequence>MSSSTSTAHAVSPDSGRHWTEPGAWRVADGIHRIPLPLPMDGLRAVNVYVIETERGLTLVDGGWAIDEARTLLEKSLGELGFAFTDITRFLVTHVHRDHYTLASVLGAEVGAHVSLGLGDKPTLDLLHAADEVSEDPTLLVLRSAGAHRIAEEWQRFTDGRLPDLGMWGYPDTWLEGDHTLEVGTRTLDAVHTPGHTQGHFVFAERAAGLLFAGDHVLPTITPSIGFEPVPVEQPLRDFMGSLAKVRALPDLTLLPAHGPVAPSSHARVDQLLAHHEVRLELCRDALAGGAATAYDVAGELPWTRHEHRLADLDSFNGALAAMETKAHLELLVARGQATREETDGVVVFSAPSD</sequence>
<dbReference type="PANTHER" id="PTHR23131:SF4">
    <property type="entry name" value="METALLO-BETA-LACTAMASE SUPERFAMILY POTEIN"/>
    <property type="match status" value="1"/>
</dbReference>
<dbReference type="InterPro" id="IPR036388">
    <property type="entry name" value="WH-like_DNA-bd_sf"/>
</dbReference>
<reference evidence="2 3" key="1">
    <citation type="journal article" date="2019" name="Int. J. Syst. Evol. Microbiol.">
        <title>The Global Catalogue of Microorganisms (GCM) 10K type strain sequencing project: providing services to taxonomists for standard genome sequencing and annotation.</title>
        <authorList>
            <consortium name="The Broad Institute Genomics Platform"/>
            <consortium name="The Broad Institute Genome Sequencing Center for Infectious Disease"/>
            <person name="Wu L."/>
            <person name="Ma J."/>
        </authorList>
    </citation>
    <scope>NUCLEOTIDE SEQUENCE [LARGE SCALE GENOMIC DNA]</scope>
    <source>
        <strain evidence="2 3">JCM 16022</strain>
    </source>
</reference>
<dbReference type="SMART" id="SM00849">
    <property type="entry name" value="Lactamase_B"/>
    <property type="match status" value="1"/>
</dbReference>
<dbReference type="PANTHER" id="PTHR23131">
    <property type="entry name" value="ENDORIBONUCLEASE LACTB2"/>
    <property type="match status" value="1"/>
</dbReference>
<name>A0ABN2ZVN1_9ACTN</name>
<comment type="caution">
    <text evidence="2">The sequence shown here is derived from an EMBL/GenBank/DDBJ whole genome shotgun (WGS) entry which is preliminary data.</text>
</comment>
<protein>
    <submittedName>
        <fullName evidence="2">MBL fold metallo-hydrolase</fullName>
    </submittedName>
</protein>
<evidence type="ECO:0000313" key="2">
    <source>
        <dbReference type="EMBL" id="GAA2148486.1"/>
    </source>
</evidence>
<keyword evidence="3" id="KW-1185">Reference proteome</keyword>
<dbReference type="RefSeq" id="WP_344152927.1">
    <property type="nucleotide sequence ID" value="NZ_BAAAQR010000008.1"/>
</dbReference>
<gene>
    <name evidence="2" type="ORF">GCM10009844_26910</name>
</gene>
<dbReference type="EMBL" id="BAAAQR010000008">
    <property type="protein sequence ID" value="GAA2148486.1"/>
    <property type="molecule type" value="Genomic_DNA"/>
</dbReference>
<dbReference type="Gene3D" id="3.60.15.10">
    <property type="entry name" value="Ribonuclease Z/Hydroxyacylglutathione hydrolase-like"/>
    <property type="match status" value="1"/>
</dbReference>
<accession>A0ABN2ZVN1</accession>
<dbReference type="InterPro" id="IPR050662">
    <property type="entry name" value="Sec-metab_biosynth-thioest"/>
</dbReference>
<dbReference type="Pfam" id="PF00753">
    <property type="entry name" value="Lactamase_B"/>
    <property type="match status" value="1"/>
</dbReference>